<keyword evidence="2" id="KW-1185">Reference proteome</keyword>
<evidence type="ECO:0000313" key="1">
    <source>
        <dbReference type="EMBL" id="MBS9525463.1"/>
    </source>
</evidence>
<gene>
    <name evidence="1" type="ORF">KI659_15715</name>
</gene>
<accession>A0AAP2CIP3</accession>
<dbReference type="PANTHER" id="PTHR37310">
    <property type="entry name" value="CYTOPLASMIC PROTEIN-RELATED"/>
    <property type="match status" value="1"/>
</dbReference>
<dbReference type="Gene3D" id="1.20.1270.360">
    <property type="match status" value="1"/>
</dbReference>
<dbReference type="RefSeq" id="WP_213946324.1">
    <property type="nucleotide sequence ID" value="NZ_JAHCMY010000013.1"/>
</dbReference>
<dbReference type="InterPro" id="IPR044543">
    <property type="entry name" value="YHJQ-like"/>
</dbReference>
<reference evidence="1 2" key="1">
    <citation type="submission" date="2021-05" db="EMBL/GenBank/DDBJ databases">
        <authorList>
            <person name="Zhang Z.D."/>
            <person name="Osman G."/>
        </authorList>
    </citation>
    <scope>NUCLEOTIDE SEQUENCE [LARGE SCALE GENOMIC DNA]</scope>
    <source>
        <strain evidence="1 2">KCTC 32217</strain>
    </source>
</reference>
<dbReference type="Pfam" id="PF03860">
    <property type="entry name" value="Csp"/>
    <property type="match status" value="1"/>
</dbReference>
<proteinExistence type="predicted"/>
<organism evidence="1 2">
    <name type="scientific">Litoribacter ruber</name>
    <dbReference type="NCBI Taxonomy" id="702568"/>
    <lineage>
        <taxon>Bacteria</taxon>
        <taxon>Pseudomonadati</taxon>
        <taxon>Bacteroidota</taxon>
        <taxon>Cytophagia</taxon>
        <taxon>Cytophagales</taxon>
        <taxon>Cyclobacteriaceae</taxon>
        <taxon>Litoribacter</taxon>
    </lineage>
</organism>
<dbReference type="CDD" id="cd08026">
    <property type="entry name" value="DUF326"/>
    <property type="match status" value="1"/>
</dbReference>
<dbReference type="Proteomes" id="UP001319104">
    <property type="component" value="Unassembled WGS sequence"/>
</dbReference>
<dbReference type="InterPro" id="IPR005560">
    <property type="entry name" value="Csp_YhjQ"/>
</dbReference>
<sequence length="109" mass="12087">MNHQDLIQKLAVCAAACEHCMDSCLSEDNVQHMVACIKTDRDCAKICQLTASFVASGSRHAQHLIKECIEICNECAAECEKHDHDHCKQCAKACRECVEACKSYQTAQV</sequence>
<evidence type="ECO:0000313" key="2">
    <source>
        <dbReference type="Proteomes" id="UP001319104"/>
    </source>
</evidence>
<dbReference type="AlphaFoldDB" id="A0AAP2CIP3"/>
<comment type="caution">
    <text evidence="1">The sequence shown here is derived from an EMBL/GenBank/DDBJ whole genome shotgun (WGS) entry which is preliminary data.</text>
</comment>
<name>A0AAP2CIP3_9BACT</name>
<dbReference type="EMBL" id="JAHCMY010000013">
    <property type="protein sequence ID" value="MBS9525463.1"/>
    <property type="molecule type" value="Genomic_DNA"/>
</dbReference>
<dbReference type="PANTHER" id="PTHR37310:SF1">
    <property type="entry name" value="CYTOPLASMIC PROTEIN"/>
    <property type="match status" value="1"/>
</dbReference>
<protein>
    <submittedName>
        <fullName evidence="1">Four-helix bundle copper-binding protein</fullName>
    </submittedName>
</protein>